<proteinExistence type="predicted"/>
<sequence>MPNLFELVPSDEYIDMTMGRQYKHYLDPDELPKTNVEIMYDESIDNKSNSHLNAVYRTMIEEMSLSSDHLFHLRNVRHFSDKEIQLRQYRTKPNTNRHKIAKAVISRVSDQNDLLGVPGFFAKEGTYGSYWTMAGAAGLMIPFRSITNEITGNLINSG</sequence>
<dbReference type="EMBL" id="CAKMAB010000004">
    <property type="protein sequence ID" value="CAH1054898.1"/>
    <property type="molecule type" value="Genomic_DNA"/>
</dbReference>
<gene>
    <name evidence="1" type="ORF">PAECIP111894_01048</name>
</gene>
<keyword evidence="2" id="KW-1185">Reference proteome</keyword>
<name>A0ABN8FA88_9BACL</name>
<comment type="caution">
    <text evidence="1">The sequence shown here is derived from an EMBL/GenBank/DDBJ whole genome shotgun (WGS) entry which is preliminary data.</text>
</comment>
<reference evidence="1" key="1">
    <citation type="submission" date="2021-12" db="EMBL/GenBank/DDBJ databases">
        <authorList>
            <person name="Criscuolo A."/>
        </authorList>
    </citation>
    <scope>NUCLEOTIDE SEQUENCE</scope>
    <source>
        <strain evidence="1">CIP111894</strain>
    </source>
</reference>
<evidence type="ECO:0000313" key="2">
    <source>
        <dbReference type="Proteomes" id="UP000838749"/>
    </source>
</evidence>
<evidence type="ECO:0000313" key="1">
    <source>
        <dbReference type="EMBL" id="CAH1054898.1"/>
    </source>
</evidence>
<accession>A0ABN8FA88</accession>
<organism evidence="1 2">
    <name type="scientific">Paenibacillus pseudetheri</name>
    <dbReference type="NCBI Taxonomy" id="2897682"/>
    <lineage>
        <taxon>Bacteria</taxon>
        <taxon>Bacillati</taxon>
        <taxon>Bacillota</taxon>
        <taxon>Bacilli</taxon>
        <taxon>Bacillales</taxon>
        <taxon>Paenibacillaceae</taxon>
        <taxon>Paenibacillus</taxon>
    </lineage>
</organism>
<protein>
    <submittedName>
        <fullName evidence="1">Uncharacterized protein</fullName>
    </submittedName>
</protein>
<dbReference type="Proteomes" id="UP000838749">
    <property type="component" value="Unassembled WGS sequence"/>
</dbReference>